<feature type="signal peptide" evidence="3">
    <location>
        <begin position="1"/>
        <end position="24"/>
    </location>
</feature>
<dbReference type="CDD" id="cd01004">
    <property type="entry name" value="PBP2_MidA_like"/>
    <property type="match status" value="1"/>
</dbReference>
<name>A0A6J4DZ79_9PSED</name>
<dbReference type="SUPFAM" id="SSF53850">
    <property type="entry name" value="Periplasmic binding protein-like II"/>
    <property type="match status" value="1"/>
</dbReference>
<evidence type="ECO:0000256" key="2">
    <source>
        <dbReference type="ARBA" id="ARBA00022729"/>
    </source>
</evidence>
<evidence type="ECO:0000313" key="7">
    <source>
        <dbReference type="Proteomes" id="UP000509383"/>
    </source>
</evidence>
<keyword evidence="2 3" id="KW-0732">Signal</keyword>
<evidence type="ECO:0000313" key="8">
    <source>
        <dbReference type="Proteomes" id="UP001054892"/>
    </source>
</evidence>
<gene>
    <name evidence="5" type="ORF">TUM18999_11440</name>
    <name evidence="6" type="ORF">TUM20286_31120</name>
</gene>
<proteinExistence type="inferred from homology"/>
<dbReference type="KEGG" id="ptw:TUM18999_11440"/>
<comment type="similarity">
    <text evidence="1">Belongs to the bacterial solute-binding protein 3 family.</text>
</comment>
<evidence type="ECO:0000313" key="6">
    <source>
        <dbReference type="EMBL" id="GJN53360.1"/>
    </source>
</evidence>
<evidence type="ECO:0000313" key="5">
    <source>
        <dbReference type="EMBL" id="BCG22953.1"/>
    </source>
</evidence>
<dbReference type="Proteomes" id="UP001054892">
    <property type="component" value="Unassembled WGS sequence"/>
</dbReference>
<dbReference type="Proteomes" id="UP000509383">
    <property type="component" value="Chromosome"/>
</dbReference>
<feature type="domain" description="Solute-binding protein family 3/N-terminal" evidence="4">
    <location>
        <begin position="33"/>
        <end position="262"/>
    </location>
</feature>
<reference evidence="5 7" key="1">
    <citation type="submission" date="2020-05" db="EMBL/GenBank/DDBJ databases">
        <title>Characterization of novel class B3 metallo-beta-lactamase from novel Pseudomonas species.</title>
        <authorList>
            <person name="Yamada K."/>
            <person name="Aoki K."/>
            <person name="Ishii Y."/>
        </authorList>
    </citation>
    <scope>NUCLEOTIDE SEQUENCE [LARGE SCALE GENOMIC DNA]</scope>
    <source>
        <strain evidence="5 7">TUM18999</strain>
        <strain evidence="6 8">TUM20286</strain>
    </source>
</reference>
<dbReference type="Pfam" id="PF00497">
    <property type="entry name" value="SBP_bac_3"/>
    <property type="match status" value="1"/>
</dbReference>
<evidence type="ECO:0000259" key="4">
    <source>
        <dbReference type="SMART" id="SM00062"/>
    </source>
</evidence>
<dbReference type="PANTHER" id="PTHR35936:SF19">
    <property type="entry name" value="AMINO-ACID-BINDING PROTEIN YXEM-RELATED"/>
    <property type="match status" value="1"/>
</dbReference>
<dbReference type="SMART" id="SM00062">
    <property type="entry name" value="PBPb"/>
    <property type="match status" value="1"/>
</dbReference>
<evidence type="ECO:0000256" key="3">
    <source>
        <dbReference type="SAM" id="SignalP"/>
    </source>
</evidence>
<dbReference type="EMBL" id="AP023189">
    <property type="protein sequence ID" value="BCG22953.1"/>
    <property type="molecule type" value="Genomic_DNA"/>
</dbReference>
<keyword evidence="8" id="KW-1185">Reference proteome</keyword>
<protein>
    <submittedName>
        <fullName evidence="5">Amino acid ABC transporter substrate-binding protein</fullName>
    </submittedName>
</protein>
<dbReference type="PANTHER" id="PTHR35936">
    <property type="entry name" value="MEMBRANE-BOUND LYTIC MUREIN TRANSGLYCOSYLASE F"/>
    <property type="match status" value="1"/>
</dbReference>
<organism evidence="5 7">
    <name type="scientific">Pseudomonas tohonis</name>
    <dbReference type="NCBI Taxonomy" id="2725477"/>
    <lineage>
        <taxon>Bacteria</taxon>
        <taxon>Pseudomonadati</taxon>
        <taxon>Pseudomonadota</taxon>
        <taxon>Gammaproteobacteria</taxon>
        <taxon>Pseudomonadales</taxon>
        <taxon>Pseudomonadaceae</taxon>
        <taxon>Pseudomonas</taxon>
    </lineage>
</organism>
<dbReference type="InterPro" id="IPR001638">
    <property type="entry name" value="Solute-binding_3/MltF_N"/>
</dbReference>
<dbReference type="AlphaFoldDB" id="A0A6J4DZ79"/>
<sequence length="266" mass="28026">MKPSTALRSTALAAALLATGLVQADVGVTTPGQLKVGMDITYPPFESYEGDKVVGSDPDLAQALAKQLKLDVAYVNTKFAGLILGLNARHFDTVISGMYITPERTAQALAIPYAQTGASILVKADAEARPETPEELCGLKVGLQQGTTWVTQLQELSSSYCTANGKGAITVSEYPSAPEATQAMISGHIQAQVEIAGAAKQIAERSRQRVVVSTPGLIYKQTLGIYVQKDNKALHDALLKALEGAKASGEYTAMLSKYSLEAPAAN</sequence>
<dbReference type="RefSeq" id="WP_173173421.1">
    <property type="nucleotide sequence ID" value="NZ_AP023189.1"/>
</dbReference>
<feature type="chain" id="PRO_5026729845" evidence="3">
    <location>
        <begin position="25"/>
        <end position="266"/>
    </location>
</feature>
<accession>A0A6J4DZ79</accession>
<evidence type="ECO:0000256" key="1">
    <source>
        <dbReference type="ARBA" id="ARBA00010333"/>
    </source>
</evidence>
<dbReference type="Gene3D" id="3.40.190.10">
    <property type="entry name" value="Periplasmic binding protein-like II"/>
    <property type="match status" value="2"/>
</dbReference>
<dbReference type="EMBL" id="BQKM01000006">
    <property type="protein sequence ID" value="GJN53360.1"/>
    <property type="molecule type" value="Genomic_DNA"/>
</dbReference>